<comment type="caution">
    <text evidence="3">The sequence shown here is derived from an EMBL/GenBank/DDBJ whole genome shotgun (WGS) entry which is preliminary data.</text>
</comment>
<reference evidence="3 4" key="1">
    <citation type="journal article" date="2024" name="Arch. Microbiol.">
        <title>Corallococcus caeni sp. nov., a novel myxobacterium isolated from activated sludge.</title>
        <authorList>
            <person name="Tomita S."/>
            <person name="Nakai R."/>
            <person name="Kuroda K."/>
            <person name="Kurashita H."/>
            <person name="Hatamoto M."/>
            <person name="Yamaguchi T."/>
            <person name="Narihiro T."/>
        </authorList>
    </citation>
    <scope>NUCLEOTIDE SEQUENCE [LARGE SCALE GENOMIC DNA]</scope>
    <source>
        <strain evidence="3 4">NO1</strain>
    </source>
</reference>
<feature type="chain" id="PRO_5045355692" description="WD40 repeat domain-containing protein" evidence="2">
    <location>
        <begin position="37"/>
        <end position="995"/>
    </location>
</feature>
<feature type="region of interest" description="Disordered" evidence="1">
    <location>
        <begin position="243"/>
        <end position="293"/>
    </location>
</feature>
<accession>A0ABQ6QTB5</accession>
<evidence type="ECO:0000313" key="4">
    <source>
        <dbReference type="Proteomes" id="UP001342631"/>
    </source>
</evidence>
<dbReference type="Proteomes" id="UP001342631">
    <property type="component" value="Unassembled WGS sequence"/>
</dbReference>
<feature type="signal peptide" evidence="2">
    <location>
        <begin position="1"/>
        <end position="36"/>
    </location>
</feature>
<dbReference type="EMBL" id="BTTX01000003">
    <property type="protein sequence ID" value="GMU07265.1"/>
    <property type="molecule type" value="Genomic_DNA"/>
</dbReference>
<evidence type="ECO:0000256" key="2">
    <source>
        <dbReference type="SAM" id="SignalP"/>
    </source>
</evidence>
<keyword evidence="2" id="KW-0732">Signal</keyword>
<protein>
    <recommendedName>
        <fullName evidence="5">WD40 repeat domain-containing protein</fullName>
    </recommendedName>
</protein>
<keyword evidence="4" id="KW-1185">Reference proteome</keyword>
<evidence type="ECO:0008006" key="5">
    <source>
        <dbReference type="Google" id="ProtNLM"/>
    </source>
</evidence>
<organism evidence="3 4">
    <name type="scientific">Corallococcus caeni</name>
    <dbReference type="NCBI Taxonomy" id="3082388"/>
    <lineage>
        <taxon>Bacteria</taxon>
        <taxon>Pseudomonadati</taxon>
        <taxon>Myxococcota</taxon>
        <taxon>Myxococcia</taxon>
        <taxon>Myxococcales</taxon>
        <taxon>Cystobacterineae</taxon>
        <taxon>Myxococcaceae</taxon>
        <taxon>Corallococcus</taxon>
    </lineage>
</organism>
<sequence>MTCCYGPGRMHFRAIRGWCLSLLAVSPFLFATLAFAAEAPSQGVVLDAEPRTFAEAKALPSKLTGSAACDLGLGKTPDITVSQTVDVSQAVPGCKSAEVVITQTLTLPDGSHVERRVSIMDDAPGTQLPPPPPRPRVRVRCEAKRLALSVEGVPEAPLLTLEPIGIGVTSASVKFRVSRDSEARMLPLLVRDDAGARRALEELGLLLKDVPARLYGRDLDLEADSVAALAAALERARKRVALASGDEPEQFPAPPRDVLAPDLEGDRPPLETGAPEELGEVQPSQGRFKSGSPVDSDLFWRQGRLCVAQQDTGKRMRCYDPVARRWGKAVPLDRGDQAAWTSFEGCSGNILMGTRNVRLPGEPVLRLSPQAVLFWRGREHEAVVLEVPEGDGPPRLRAPEAEELKKAMRASTGSRLFAEGRFILDENNKQFCSTHRPLGCWSLRWDGPQGDETFHQLSEARVSPDGRWVAYMRGPTPGKADSDDETRTLVLRSLALGPYVAPRVLASTAPRLVRTDVVMQKPTWEGPSLKWDDAERVFRARISCDLGQDPRIPFELETQRLVRPYGNNASLPACRGDPMIMYQRLAAPGGLEFGRGPVVVAGDSPSSDGDMKMRCEPGRLSLWMEGVPGFPALTLAANMGAFGAVRWDLAPETEARLQALLARDDAPAREALAAFARLVKMNDDARNSSYVMNKDEGRISRMGCLSTALEAISARRALAEGVHPELHGSLKTEGACARRYGMRALQQRLKAATPPLPLRVGAVKGKAEVIGRVSFVPTLPPWSTPTLYWRDGTLCLVQPDGAQVRCYDPAAREWGPVVARQDRPFPREDLLLKSQYVPGMCYLVGSRAVPGSEQMPNVLPLSSRASLLADLSHGELAPEFQVIEVPEDAGPVRTRAPTLEELALAARNGGGSASLGEGRFLLLSPKNERSPWLCTAVRPWMCWKLPVESEAYGVRAPLVSPDGRWLSYVRIPWGKPDDPEKYPKELVLLPLTPIP</sequence>
<evidence type="ECO:0000313" key="3">
    <source>
        <dbReference type="EMBL" id="GMU07265.1"/>
    </source>
</evidence>
<proteinExistence type="predicted"/>
<name>A0ABQ6QTB5_9BACT</name>
<gene>
    <name evidence="3" type="ORF">ASNO1_35180</name>
</gene>
<evidence type="ECO:0000256" key="1">
    <source>
        <dbReference type="SAM" id="MobiDB-lite"/>
    </source>
</evidence>